<evidence type="ECO:0008006" key="5">
    <source>
        <dbReference type="Google" id="ProtNLM"/>
    </source>
</evidence>
<reference evidence="3 4" key="1">
    <citation type="submission" date="2022-12" db="EMBL/GenBank/DDBJ databases">
        <title>Chromosome-level genome of Tegillarca granosa.</title>
        <authorList>
            <person name="Kim J."/>
        </authorList>
    </citation>
    <scope>NUCLEOTIDE SEQUENCE [LARGE SCALE GENOMIC DNA]</scope>
    <source>
        <strain evidence="3">Teg-2019</strain>
        <tissue evidence="3">Adductor muscle</tissue>
    </source>
</reference>
<dbReference type="NCBIfam" id="TIGR01571">
    <property type="entry name" value="A_thal_Cys_rich"/>
    <property type="match status" value="1"/>
</dbReference>
<dbReference type="Proteomes" id="UP001217089">
    <property type="component" value="Unassembled WGS sequence"/>
</dbReference>
<sequence length="138" mass="14884">MTGGSFTASDASSTVTSQPRSPSIHTTSRRGSDIRGKSAAGVPFDDAHCERSWSTGLCGCGKDKRRNCCCNYMLATRLGETPFMAMIPCATFALRIKVRTLFGIKVVKGSLVGDFWTTLCCEPCAVCQMTRELDDIGL</sequence>
<evidence type="ECO:0000313" key="4">
    <source>
        <dbReference type="Proteomes" id="UP001217089"/>
    </source>
</evidence>
<dbReference type="InterPro" id="IPR006461">
    <property type="entry name" value="PLAC_motif_containing"/>
</dbReference>
<feature type="region of interest" description="Disordered" evidence="2">
    <location>
        <begin position="1"/>
        <end position="43"/>
    </location>
</feature>
<protein>
    <recommendedName>
        <fullName evidence="5">Cornifelin</fullName>
    </recommendedName>
</protein>
<evidence type="ECO:0000313" key="3">
    <source>
        <dbReference type="EMBL" id="KAJ8320987.1"/>
    </source>
</evidence>
<keyword evidence="4" id="KW-1185">Reference proteome</keyword>
<evidence type="ECO:0000256" key="2">
    <source>
        <dbReference type="SAM" id="MobiDB-lite"/>
    </source>
</evidence>
<dbReference type="PANTHER" id="PTHR15907">
    <property type="entry name" value="DUF614 FAMILY PROTEIN-RELATED"/>
    <property type="match status" value="1"/>
</dbReference>
<accession>A0ABQ9FW14</accession>
<organism evidence="3 4">
    <name type="scientific">Tegillarca granosa</name>
    <name type="common">Malaysian cockle</name>
    <name type="synonym">Anadara granosa</name>
    <dbReference type="NCBI Taxonomy" id="220873"/>
    <lineage>
        <taxon>Eukaryota</taxon>
        <taxon>Metazoa</taxon>
        <taxon>Spiralia</taxon>
        <taxon>Lophotrochozoa</taxon>
        <taxon>Mollusca</taxon>
        <taxon>Bivalvia</taxon>
        <taxon>Autobranchia</taxon>
        <taxon>Pteriomorphia</taxon>
        <taxon>Arcoida</taxon>
        <taxon>Arcoidea</taxon>
        <taxon>Arcidae</taxon>
        <taxon>Tegillarca</taxon>
    </lineage>
</organism>
<dbReference type="Pfam" id="PF04749">
    <property type="entry name" value="PLAC8"/>
    <property type="match status" value="1"/>
</dbReference>
<comment type="caution">
    <text evidence="3">The sequence shown here is derived from an EMBL/GenBank/DDBJ whole genome shotgun (WGS) entry which is preliminary data.</text>
</comment>
<gene>
    <name evidence="3" type="ORF">KUTeg_002574</name>
</gene>
<feature type="compositionally biased region" description="Polar residues" evidence="2">
    <location>
        <begin position="1"/>
        <end position="26"/>
    </location>
</feature>
<comment type="similarity">
    <text evidence="1">Belongs to the cornifelin family.</text>
</comment>
<proteinExistence type="inferred from homology"/>
<name>A0ABQ9FW14_TEGGR</name>
<dbReference type="EMBL" id="JARBDR010000141">
    <property type="protein sequence ID" value="KAJ8320987.1"/>
    <property type="molecule type" value="Genomic_DNA"/>
</dbReference>
<evidence type="ECO:0000256" key="1">
    <source>
        <dbReference type="ARBA" id="ARBA00009024"/>
    </source>
</evidence>